<protein>
    <recommendedName>
        <fullName evidence="3">DDE Tnp4 domain-containing protein</fullName>
    </recommendedName>
</protein>
<proteinExistence type="predicted"/>
<accession>A0A3N4L7U2</accession>
<evidence type="ECO:0000313" key="4">
    <source>
        <dbReference type="EMBL" id="RPB17848.1"/>
    </source>
</evidence>
<dbReference type="AlphaFoldDB" id="A0A3N4L7U2"/>
<keyword evidence="2" id="KW-0479">Metal-binding</keyword>
<feature type="domain" description="DDE Tnp4" evidence="3">
    <location>
        <begin position="123"/>
        <end position="185"/>
    </location>
</feature>
<evidence type="ECO:0000259" key="3">
    <source>
        <dbReference type="Pfam" id="PF13359"/>
    </source>
</evidence>
<dbReference type="Pfam" id="PF13359">
    <property type="entry name" value="DDE_Tnp_4"/>
    <property type="match status" value="1"/>
</dbReference>
<comment type="cofactor">
    <cofactor evidence="1">
        <name>a divalent metal cation</name>
        <dbReference type="ChEBI" id="CHEBI:60240"/>
    </cofactor>
</comment>
<name>A0A3N4L7U2_9PEZI</name>
<dbReference type="EMBL" id="ML121552">
    <property type="protein sequence ID" value="RPB22363.1"/>
    <property type="molecule type" value="Genomic_DNA"/>
</dbReference>
<dbReference type="EMBL" id="ML122027">
    <property type="protein sequence ID" value="RPB17848.1"/>
    <property type="molecule type" value="Genomic_DNA"/>
</dbReference>
<dbReference type="Proteomes" id="UP000267821">
    <property type="component" value="Unassembled WGS sequence"/>
</dbReference>
<keyword evidence="6" id="KW-1185">Reference proteome</keyword>
<dbReference type="OrthoDB" id="5393139at2759"/>
<gene>
    <name evidence="5" type="ORF">L211DRAFT_788918</name>
    <name evidence="4" type="ORF">L211DRAFT_799493</name>
</gene>
<reference evidence="4 6" key="1">
    <citation type="journal article" date="2018" name="Nat. Ecol. Evol.">
        <title>Pezizomycetes genomes reveal the molecular basis of ectomycorrhizal truffle lifestyle.</title>
        <authorList>
            <person name="Murat C."/>
            <person name="Payen T."/>
            <person name="Noel B."/>
            <person name="Kuo A."/>
            <person name="Morin E."/>
            <person name="Chen J."/>
            <person name="Kohler A."/>
            <person name="Krizsan K."/>
            <person name="Balestrini R."/>
            <person name="Da Silva C."/>
            <person name="Montanini B."/>
            <person name="Hainaut M."/>
            <person name="Levati E."/>
            <person name="Barry K.W."/>
            <person name="Belfiori B."/>
            <person name="Cichocki N."/>
            <person name="Clum A."/>
            <person name="Dockter R.B."/>
            <person name="Fauchery L."/>
            <person name="Guy J."/>
            <person name="Iotti M."/>
            <person name="Le Tacon F."/>
            <person name="Lindquist E.A."/>
            <person name="Lipzen A."/>
            <person name="Malagnac F."/>
            <person name="Mello A."/>
            <person name="Molinier V."/>
            <person name="Miyauchi S."/>
            <person name="Poulain J."/>
            <person name="Riccioni C."/>
            <person name="Rubini A."/>
            <person name="Sitrit Y."/>
            <person name="Splivallo R."/>
            <person name="Traeger S."/>
            <person name="Wang M."/>
            <person name="Zifcakova L."/>
            <person name="Wipf D."/>
            <person name="Zambonelli A."/>
            <person name="Paolocci F."/>
            <person name="Nowrousian M."/>
            <person name="Ottonello S."/>
            <person name="Baldrian P."/>
            <person name="Spatafora J.W."/>
            <person name="Henrissat B."/>
            <person name="Nagy L.G."/>
            <person name="Aury J.M."/>
            <person name="Wincker P."/>
            <person name="Grigoriev I.V."/>
            <person name="Bonfante P."/>
            <person name="Martin F.M."/>
        </authorList>
    </citation>
    <scope>NUCLEOTIDE SEQUENCE [LARGE SCALE GENOMIC DNA]</scope>
    <source>
        <strain evidence="4 6">ATCC MYA-4762</strain>
    </source>
</reference>
<sequence length="199" mass="22430">MKRSSFWTLVELVKPLWSEQGFGSKDSSEGRRGCRGYPISYQVAVGLYVLGGQGGGGQRSRITLDIGYGTVQSYLWRLLRVLSSVQGKYIQWPSADARRESRIARLEEGSISTMIFEKCIGFLDGSIIVLQYKPSVDPEAYFSRKKNYGFNLQAICDWSGRFIHASMGYTASVHDSIAFKKSTSGFQSLIPRCFIFFWP</sequence>
<evidence type="ECO:0000313" key="6">
    <source>
        <dbReference type="Proteomes" id="UP000267821"/>
    </source>
</evidence>
<evidence type="ECO:0000256" key="2">
    <source>
        <dbReference type="ARBA" id="ARBA00022723"/>
    </source>
</evidence>
<organism evidence="4 6">
    <name type="scientific">Terfezia boudieri ATCC MYA-4762</name>
    <dbReference type="NCBI Taxonomy" id="1051890"/>
    <lineage>
        <taxon>Eukaryota</taxon>
        <taxon>Fungi</taxon>
        <taxon>Dikarya</taxon>
        <taxon>Ascomycota</taxon>
        <taxon>Pezizomycotina</taxon>
        <taxon>Pezizomycetes</taxon>
        <taxon>Pezizales</taxon>
        <taxon>Pezizaceae</taxon>
        <taxon>Terfezia</taxon>
    </lineage>
</organism>
<evidence type="ECO:0000313" key="5">
    <source>
        <dbReference type="EMBL" id="RPB22363.1"/>
    </source>
</evidence>
<dbReference type="GO" id="GO:0046872">
    <property type="term" value="F:metal ion binding"/>
    <property type="evidence" value="ECO:0007669"/>
    <property type="project" value="UniProtKB-KW"/>
</dbReference>
<dbReference type="InterPro" id="IPR027806">
    <property type="entry name" value="HARBI1_dom"/>
</dbReference>
<dbReference type="STRING" id="1051890.A0A3N4L7U2"/>
<evidence type="ECO:0000256" key="1">
    <source>
        <dbReference type="ARBA" id="ARBA00001968"/>
    </source>
</evidence>